<reference evidence="1 2" key="1">
    <citation type="journal article" date="2018" name="Nat. Genet.">
        <title>Extensive intraspecific gene order and gene structural variations between Mo17 and other maize genomes.</title>
        <authorList>
            <person name="Sun S."/>
            <person name="Zhou Y."/>
            <person name="Chen J."/>
            <person name="Shi J."/>
            <person name="Zhao H."/>
            <person name="Zhao H."/>
            <person name="Song W."/>
            <person name="Zhang M."/>
            <person name="Cui Y."/>
            <person name="Dong X."/>
            <person name="Liu H."/>
            <person name="Ma X."/>
            <person name="Jiao Y."/>
            <person name="Wang B."/>
            <person name="Wei X."/>
            <person name="Stein J.C."/>
            <person name="Glaubitz J.C."/>
            <person name="Lu F."/>
            <person name="Yu G."/>
            <person name="Liang C."/>
            <person name="Fengler K."/>
            <person name="Li B."/>
            <person name="Rafalski A."/>
            <person name="Schnable P.S."/>
            <person name="Ware D.H."/>
            <person name="Buckler E.S."/>
            <person name="Lai J."/>
        </authorList>
    </citation>
    <scope>NUCLEOTIDE SEQUENCE [LARGE SCALE GENOMIC DNA]</scope>
    <source>
        <strain evidence="2">cv. Missouri 17</strain>
        <tissue evidence="1">Seedling</tissue>
    </source>
</reference>
<gene>
    <name evidence="1" type="ORF">Zm00014a_010763</name>
</gene>
<accession>A0A3L6ESJ0</accession>
<evidence type="ECO:0000313" key="1">
    <source>
        <dbReference type="EMBL" id="PWZ23659.1"/>
    </source>
</evidence>
<comment type="caution">
    <text evidence="1">The sequence shown here is derived from an EMBL/GenBank/DDBJ whole genome shotgun (WGS) entry which is preliminary data.</text>
</comment>
<dbReference type="EMBL" id="NCVQ01000006">
    <property type="protein sequence ID" value="PWZ23659.1"/>
    <property type="molecule type" value="Genomic_DNA"/>
</dbReference>
<evidence type="ECO:0000313" key="2">
    <source>
        <dbReference type="Proteomes" id="UP000251960"/>
    </source>
</evidence>
<protein>
    <submittedName>
        <fullName evidence="1">Uncharacterized protein</fullName>
    </submittedName>
</protein>
<proteinExistence type="predicted"/>
<sequence>MSYIGRNIVE</sequence>
<organism evidence="1 2">
    <name type="scientific">Zea mays</name>
    <name type="common">Maize</name>
    <dbReference type="NCBI Taxonomy" id="4577"/>
    <lineage>
        <taxon>Eukaryota</taxon>
        <taxon>Viridiplantae</taxon>
        <taxon>Streptophyta</taxon>
        <taxon>Embryophyta</taxon>
        <taxon>Tracheophyta</taxon>
        <taxon>Spermatophyta</taxon>
        <taxon>Magnoliopsida</taxon>
        <taxon>Liliopsida</taxon>
        <taxon>Poales</taxon>
        <taxon>Poaceae</taxon>
        <taxon>PACMAD clade</taxon>
        <taxon>Panicoideae</taxon>
        <taxon>Andropogonodae</taxon>
        <taxon>Andropogoneae</taxon>
        <taxon>Tripsacinae</taxon>
        <taxon>Zea</taxon>
    </lineage>
</organism>
<dbReference type="Proteomes" id="UP000251960">
    <property type="component" value="Chromosome 5"/>
</dbReference>
<name>A0A3L6ESJ0_MAIZE</name>